<feature type="compositionally biased region" description="Basic and acidic residues" evidence="1">
    <location>
        <begin position="580"/>
        <end position="590"/>
    </location>
</feature>
<dbReference type="RefSeq" id="XP_022250128.1">
    <property type="nucleotide sequence ID" value="XM_022394420.1"/>
</dbReference>
<evidence type="ECO:0000313" key="3">
    <source>
        <dbReference type="RefSeq" id="XP_022250128.1"/>
    </source>
</evidence>
<feature type="compositionally biased region" description="Basic and acidic residues" evidence="1">
    <location>
        <begin position="150"/>
        <end position="163"/>
    </location>
</feature>
<evidence type="ECO:0000313" key="2">
    <source>
        <dbReference type="Proteomes" id="UP000694941"/>
    </source>
</evidence>
<name>A0ABM1T2M3_LIMPO</name>
<keyword evidence="2" id="KW-1185">Reference proteome</keyword>
<dbReference type="RefSeq" id="XP_022250132.1">
    <property type="nucleotide sequence ID" value="XM_022394424.1"/>
</dbReference>
<organism evidence="2 4">
    <name type="scientific">Limulus polyphemus</name>
    <name type="common">Atlantic horseshoe crab</name>
    <dbReference type="NCBI Taxonomy" id="6850"/>
    <lineage>
        <taxon>Eukaryota</taxon>
        <taxon>Metazoa</taxon>
        <taxon>Ecdysozoa</taxon>
        <taxon>Arthropoda</taxon>
        <taxon>Chelicerata</taxon>
        <taxon>Merostomata</taxon>
        <taxon>Xiphosura</taxon>
        <taxon>Limulidae</taxon>
        <taxon>Limulus</taxon>
    </lineage>
</organism>
<reference evidence="3 4" key="1">
    <citation type="submission" date="2025-05" db="UniProtKB">
        <authorList>
            <consortium name="RefSeq"/>
        </authorList>
    </citation>
    <scope>IDENTIFICATION</scope>
    <source>
        <tissue evidence="3 4">Muscle</tissue>
    </source>
</reference>
<proteinExistence type="predicted"/>
<dbReference type="RefSeq" id="XP_022250131.1">
    <property type="nucleotide sequence ID" value="XM_022394423.1"/>
</dbReference>
<dbReference type="GeneID" id="111087520"/>
<evidence type="ECO:0000256" key="1">
    <source>
        <dbReference type="SAM" id="MobiDB-lite"/>
    </source>
</evidence>
<dbReference type="Proteomes" id="UP000694941">
    <property type="component" value="Unplaced"/>
</dbReference>
<feature type="region of interest" description="Disordered" evidence="1">
    <location>
        <begin position="148"/>
        <end position="167"/>
    </location>
</feature>
<dbReference type="RefSeq" id="XP_022250130.1">
    <property type="nucleotide sequence ID" value="XM_022394422.1"/>
</dbReference>
<evidence type="ECO:0000313" key="7">
    <source>
        <dbReference type="RefSeq" id="XP_022250132.1"/>
    </source>
</evidence>
<evidence type="ECO:0000313" key="5">
    <source>
        <dbReference type="RefSeq" id="XP_022250130.1"/>
    </source>
</evidence>
<dbReference type="RefSeq" id="XP_022250129.1">
    <property type="nucleotide sequence ID" value="XM_022394421.1"/>
</dbReference>
<protein>
    <submittedName>
        <fullName evidence="3 4">Uncharacterized protein LOC111087520</fullName>
    </submittedName>
</protein>
<gene>
    <name evidence="3 4 5 6 7" type="primary">LOC111087520</name>
</gene>
<feature type="region of interest" description="Disordered" evidence="1">
    <location>
        <begin position="571"/>
        <end position="600"/>
    </location>
</feature>
<sequence>MDKTGVFYFREQNGPIDLSLKSVTENRVKKWETKYFRNANNLREKNITSVQDPTSTKWPKIASFNGAPSAVSSSSVQPQEFRGHLITENSNIEDIQEQMSQTPFILSSSSVPFVCDALLRIPYPKRNLLPVETSGRNNFQKLSSVENDEILDRSSEDESRKAQEGNVYSCYPDRRVVQQCDSRSSSRNSKSDSNTFNEVFCLTKNDLLNVSESSLPHSNRVNGENSYTAKVSQTLPNRCEHDDVLEEEELPEDLSVNNSHRRLEEFVSIALRSENIRSFTGLRRSASFCSFSSNAMEQERCHALDRSRSKSDSETPSSSPNFKTDSSLWSKHSLRDKDFNRNLMGSRSCSISPENDKGLLRNYYNYYHSPLSQNISNSLRNPKPLVTTVAKHSTSLTNRGNNYCDPSLVNPSDFSTLESVNATSLVTSNDKNTLLKKLRQITPSGYPWNVYGYYTYLMQMYHNHEAITGTPAEVKSTFRLSPSPACTPQFLAASSPKQDNLPVEDENVNGAEKKQNRILTGKHVKYGTGASPSTLLTLRQKIQERQRAKELAEINEVFSNGKIVETGKKRNRSALFKTSSAKDDHQEKTRSGSKFKISNK</sequence>
<feature type="region of interest" description="Disordered" evidence="1">
    <location>
        <begin position="302"/>
        <end position="327"/>
    </location>
</feature>
<evidence type="ECO:0000313" key="4">
    <source>
        <dbReference type="RefSeq" id="XP_022250129.1"/>
    </source>
</evidence>
<evidence type="ECO:0000313" key="6">
    <source>
        <dbReference type="RefSeq" id="XP_022250131.1"/>
    </source>
</evidence>
<feature type="compositionally biased region" description="Basic and acidic residues" evidence="1">
    <location>
        <begin position="302"/>
        <end position="313"/>
    </location>
</feature>
<feature type="compositionally biased region" description="Basic residues" evidence="1">
    <location>
        <begin position="591"/>
        <end position="600"/>
    </location>
</feature>
<accession>A0ABM1T2M3</accession>